<name>A0A8J2Y6W9_9PROT</name>
<dbReference type="AlphaFoldDB" id="A0A8J2Y6W9"/>
<evidence type="ECO:0000256" key="1">
    <source>
        <dbReference type="SAM" id="SignalP"/>
    </source>
</evidence>
<organism evidence="2 3">
    <name type="scientific">Aquisalinus flavus</name>
    <dbReference type="NCBI Taxonomy" id="1526572"/>
    <lineage>
        <taxon>Bacteria</taxon>
        <taxon>Pseudomonadati</taxon>
        <taxon>Pseudomonadota</taxon>
        <taxon>Alphaproteobacteria</taxon>
        <taxon>Parvularculales</taxon>
        <taxon>Parvularculaceae</taxon>
        <taxon>Aquisalinus</taxon>
    </lineage>
</organism>
<comment type="caution">
    <text evidence="2">The sequence shown here is derived from an EMBL/GenBank/DDBJ whole genome shotgun (WGS) entry which is preliminary data.</text>
</comment>
<gene>
    <name evidence="2" type="ORF">GCM10011342_25530</name>
</gene>
<proteinExistence type="predicted"/>
<feature type="signal peptide" evidence="1">
    <location>
        <begin position="1"/>
        <end position="31"/>
    </location>
</feature>
<dbReference type="Pfam" id="PF10722">
    <property type="entry name" value="YbjN"/>
    <property type="match status" value="1"/>
</dbReference>
<accession>A0A8J2Y6W9</accession>
<dbReference type="Proteomes" id="UP000613582">
    <property type="component" value="Unassembled WGS sequence"/>
</dbReference>
<feature type="chain" id="PRO_5035190023" description="YbjN domain-containing protein" evidence="1">
    <location>
        <begin position="32"/>
        <end position="176"/>
    </location>
</feature>
<sequence>MWGYVMLGNLRTIGLAMAASLFAIWAAPSIAADIAEDMSAQEIDSLLSGAGFNTTLMSDKAEGTPVAVARLGQVNFIVRALSCEGSPARCSQLLFFANFDLGRTITNDDYRVVNDFNDSSFDGRAYVLEDSGEIGVDFIIDLTGGVTPAHIESRLGRWQGIVSDFLREMNAAQTGS</sequence>
<keyword evidence="3" id="KW-1185">Reference proteome</keyword>
<reference evidence="2" key="2">
    <citation type="submission" date="2020-09" db="EMBL/GenBank/DDBJ databases">
        <authorList>
            <person name="Sun Q."/>
            <person name="Zhou Y."/>
        </authorList>
    </citation>
    <scope>NUCLEOTIDE SEQUENCE</scope>
    <source>
        <strain evidence="2">CGMCC 1.12921</strain>
    </source>
</reference>
<protein>
    <recommendedName>
        <fullName evidence="4">YbjN domain-containing protein</fullName>
    </recommendedName>
</protein>
<evidence type="ECO:0008006" key="4">
    <source>
        <dbReference type="Google" id="ProtNLM"/>
    </source>
</evidence>
<reference evidence="2" key="1">
    <citation type="journal article" date="2014" name="Int. J. Syst. Evol. Microbiol.">
        <title>Complete genome sequence of Corynebacterium casei LMG S-19264T (=DSM 44701T), isolated from a smear-ripened cheese.</title>
        <authorList>
            <consortium name="US DOE Joint Genome Institute (JGI-PGF)"/>
            <person name="Walter F."/>
            <person name="Albersmeier A."/>
            <person name="Kalinowski J."/>
            <person name="Ruckert C."/>
        </authorList>
    </citation>
    <scope>NUCLEOTIDE SEQUENCE</scope>
    <source>
        <strain evidence="2">CGMCC 1.12921</strain>
    </source>
</reference>
<dbReference type="EMBL" id="BMGH01000001">
    <property type="protein sequence ID" value="GGD15669.1"/>
    <property type="molecule type" value="Genomic_DNA"/>
</dbReference>
<evidence type="ECO:0000313" key="3">
    <source>
        <dbReference type="Proteomes" id="UP000613582"/>
    </source>
</evidence>
<evidence type="ECO:0000313" key="2">
    <source>
        <dbReference type="EMBL" id="GGD15669.1"/>
    </source>
</evidence>
<keyword evidence="1" id="KW-0732">Signal</keyword>
<dbReference type="InterPro" id="IPR019660">
    <property type="entry name" value="Put_sensory_transdc_reg_YbjN"/>
</dbReference>